<keyword evidence="6" id="KW-1185">Reference proteome</keyword>
<keyword evidence="2" id="KW-0539">Nucleus</keyword>
<organism evidence="5 6">
    <name type="scientific">Passalora fulva</name>
    <name type="common">Tomato leaf mold</name>
    <name type="synonym">Cladosporium fulvum</name>
    <dbReference type="NCBI Taxonomy" id="5499"/>
    <lineage>
        <taxon>Eukaryota</taxon>
        <taxon>Fungi</taxon>
        <taxon>Dikarya</taxon>
        <taxon>Ascomycota</taxon>
        <taxon>Pezizomycotina</taxon>
        <taxon>Dothideomycetes</taxon>
        <taxon>Dothideomycetidae</taxon>
        <taxon>Mycosphaerellales</taxon>
        <taxon>Mycosphaerellaceae</taxon>
        <taxon>Fulvia</taxon>
    </lineage>
</organism>
<dbReference type="GO" id="GO:0000981">
    <property type="term" value="F:DNA-binding transcription factor activity, RNA polymerase II-specific"/>
    <property type="evidence" value="ECO:0007669"/>
    <property type="project" value="InterPro"/>
</dbReference>
<evidence type="ECO:0000256" key="2">
    <source>
        <dbReference type="ARBA" id="ARBA00023242"/>
    </source>
</evidence>
<dbReference type="InterPro" id="IPR021858">
    <property type="entry name" value="Fun_TF"/>
</dbReference>
<feature type="domain" description="Zn(2)-C6 fungal-type" evidence="4">
    <location>
        <begin position="76"/>
        <end position="106"/>
    </location>
</feature>
<feature type="compositionally biased region" description="Polar residues" evidence="3">
    <location>
        <begin position="167"/>
        <end position="194"/>
    </location>
</feature>
<dbReference type="CDD" id="cd00067">
    <property type="entry name" value="GAL4"/>
    <property type="match status" value="1"/>
</dbReference>
<evidence type="ECO:0000256" key="3">
    <source>
        <dbReference type="SAM" id="MobiDB-lite"/>
    </source>
</evidence>
<dbReference type="PANTHER" id="PTHR37534">
    <property type="entry name" value="TRANSCRIPTIONAL ACTIVATOR PROTEIN UGA3"/>
    <property type="match status" value="1"/>
</dbReference>
<comment type="subcellular location">
    <subcellularLocation>
        <location evidence="1">Nucleus</location>
    </subcellularLocation>
</comment>
<dbReference type="InterPro" id="IPR036864">
    <property type="entry name" value="Zn2-C6_fun-type_DNA-bd_sf"/>
</dbReference>
<protein>
    <recommendedName>
        <fullName evidence="4">Zn(2)-C6 fungal-type domain-containing protein</fullName>
    </recommendedName>
</protein>
<dbReference type="Gene3D" id="4.10.240.10">
    <property type="entry name" value="Zn(2)-C6 fungal-type DNA-binding domain"/>
    <property type="match status" value="1"/>
</dbReference>
<dbReference type="AlphaFoldDB" id="A0A9Q8P2Z6"/>
<dbReference type="PANTHER" id="PTHR37534:SF3">
    <property type="entry name" value="ZN(II)2CYS6 TRANSCRIPTION FACTOR (EUROFUNG)"/>
    <property type="match status" value="1"/>
</dbReference>
<dbReference type="SMART" id="SM00066">
    <property type="entry name" value="GAL4"/>
    <property type="match status" value="1"/>
</dbReference>
<dbReference type="GO" id="GO:0045944">
    <property type="term" value="P:positive regulation of transcription by RNA polymerase II"/>
    <property type="evidence" value="ECO:0007669"/>
    <property type="project" value="TreeGrafter"/>
</dbReference>
<proteinExistence type="predicted"/>
<feature type="compositionally biased region" description="Low complexity" evidence="3">
    <location>
        <begin position="125"/>
        <end position="136"/>
    </location>
</feature>
<dbReference type="SUPFAM" id="SSF57701">
    <property type="entry name" value="Zn2/Cys6 DNA-binding domain"/>
    <property type="match status" value="1"/>
</dbReference>
<evidence type="ECO:0000256" key="1">
    <source>
        <dbReference type="ARBA" id="ARBA00004123"/>
    </source>
</evidence>
<dbReference type="EMBL" id="CP090163">
    <property type="protein sequence ID" value="UJO11398.1"/>
    <property type="molecule type" value="Genomic_DNA"/>
</dbReference>
<dbReference type="PROSITE" id="PS50048">
    <property type="entry name" value="ZN2_CY6_FUNGAL_2"/>
    <property type="match status" value="1"/>
</dbReference>
<dbReference type="KEGG" id="ffu:CLAFUR5_01067"/>
<dbReference type="PROSITE" id="PS00463">
    <property type="entry name" value="ZN2_CY6_FUNGAL_1"/>
    <property type="match status" value="1"/>
</dbReference>
<feature type="compositionally biased region" description="Polar residues" evidence="3">
    <location>
        <begin position="142"/>
        <end position="159"/>
    </location>
</feature>
<dbReference type="Proteomes" id="UP000756132">
    <property type="component" value="Chromosome 1"/>
</dbReference>
<gene>
    <name evidence="5" type="ORF">CLAFUR5_01067</name>
</gene>
<reference evidence="5" key="2">
    <citation type="journal article" date="2022" name="Microb. Genom.">
        <title>A chromosome-scale genome assembly of the tomato pathogen Cladosporium fulvum reveals a compartmentalized genome architecture and the presence of a dispensable chromosome.</title>
        <authorList>
            <person name="Zaccaron A.Z."/>
            <person name="Chen L.H."/>
            <person name="Samaras A."/>
            <person name="Stergiopoulos I."/>
        </authorList>
    </citation>
    <scope>NUCLEOTIDE SEQUENCE</scope>
    <source>
        <strain evidence="5">Race5_Kim</strain>
    </source>
</reference>
<dbReference type="GO" id="GO:0000976">
    <property type="term" value="F:transcription cis-regulatory region binding"/>
    <property type="evidence" value="ECO:0007669"/>
    <property type="project" value="TreeGrafter"/>
</dbReference>
<evidence type="ECO:0000313" key="6">
    <source>
        <dbReference type="Proteomes" id="UP000756132"/>
    </source>
</evidence>
<dbReference type="OrthoDB" id="5319341at2759"/>
<sequence length="670" mass="74768">MLRNVAILPEAKNEARTLYQEPSIRAIHVTQGIVTDDHSASRCQRRRRHRGLDTAMQAFGSRGSLAGADSEHTTTGCAVCRKRHMKCDEVKPVCGPCSKGNRACLYGAVPSALDTSGRGVLDSENAPPNADNDPNPLRADSSLVSPGQSTSHSGFSRTAATAKRASFSDTVENRPSSRQWPVTPTDDSLQAFSPQSSYSNSTGYGTEVAPLRWFGLLAGDAAQGNLDLPSLESLSDAAHARRYELHRDGVSPQGPQPPISLTHPSFADGVALQNPSKLLQISAISPAPPNGANGTIDERQFWQASEPMQLKDHEFDIFQRFVTGISLWIDLFDARRHFSTLIPHLALHNEGLMKAVLALGARHLSIKPKHSGEASLDRTSAVQYYYETLQYLQSAMRFTSYKNSDELLATVLVVSMYEMIDGAGKGWERHLKGVFWIQRSREINGESGGLEQAVWWAWLRQDVWAAFREHRRCFSFFRPTKSYHDMDMWDMASRVVYILAQAVNYSSKEEKDEEFNQRLMRGNTLLNMLAEWRQSISVHFSPLPVEGPSNRAFRPKWIHPPAFGVSLQMYNMARILLSIHQPSAGGYLELLTRDKVIQECVDEIGGIAMKLSDDASRLMSTQCLFAAGLYSNDTAKREFIAELIRDHQSHTGWPVNIDLAEELRHEWAKT</sequence>
<dbReference type="GO" id="GO:0008270">
    <property type="term" value="F:zinc ion binding"/>
    <property type="evidence" value="ECO:0007669"/>
    <property type="project" value="InterPro"/>
</dbReference>
<evidence type="ECO:0000313" key="5">
    <source>
        <dbReference type="EMBL" id="UJO11398.1"/>
    </source>
</evidence>
<dbReference type="Pfam" id="PF11951">
    <property type="entry name" value="Fungal_trans_2"/>
    <property type="match status" value="1"/>
</dbReference>
<feature type="region of interest" description="Disordered" evidence="3">
    <location>
        <begin position="117"/>
        <end position="194"/>
    </location>
</feature>
<name>A0A9Q8P2Z6_PASFU</name>
<dbReference type="RefSeq" id="XP_047755764.1">
    <property type="nucleotide sequence ID" value="XM_047900215.1"/>
</dbReference>
<evidence type="ECO:0000259" key="4">
    <source>
        <dbReference type="PROSITE" id="PS50048"/>
    </source>
</evidence>
<dbReference type="GeneID" id="71980945"/>
<accession>A0A9Q8P2Z6</accession>
<dbReference type="Pfam" id="PF00172">
    <property type="entry name" value="Zn_clus"/>
    <property type="match status" value="1"/>
</dbReference>
<dbReference type="GO" id="GO:0005634">
    <property type="term" value="C:nucleus"/>
    <property type="evidence" value="ECO:0007669"/>
    <property type="project" value="UniProtKB-SubCell"/>
</dbReference>
<dbReference type="InterPro" id="IPR001138">
    <property type="entry name" value="Zn2Cys6_DnaBD"/>
</dbReference>
<reference evidence="5" key="1">
    <citation type="submission" date="2021-12" db="EMBL/GenBank/DDBJ databases">
        <authorList>
            <person name="Zaccaron A."/>
            <person name="Stergiopoulos I."/>
        </authorList>
    </citation>
    <scope>NUCLEOTIDE SEQUENCE</scope>
    <source>
        <strain evidence="5">Race5_Kim</strain>
    </source>
</reference>